<dbReference type="GeneID" id="64696441"/>
<dbReference type="InterPro" id="IPR013120">
    <property type="entry name" value="FAR_NAD-bd"/>
</dbReference>
<evidence type="ECO:0000313" key="4">
    <source>
        <dbReference type="Proteomes" id="UP000823399"/>
    </source>
</evidence>
<dbReference type="Gene3D" id="3.40.50.720">
    <property type="entry name" value="NAD(P)-binding Rossmann-like Domain"/>
    <property type="match status" value="1"/>
</dbReference>
<evidence type="ECO:0000256" key="1">
    <source>
        <dbReference type="SAM" id="MobiDB-lite"/>
    </source>
</evidence>
<gene>
    <name evidence="3" type="ORF">F5147DRAFT_656953</name>
</gene>
<dbReference type="AlphaFoldDB" id="A0A9P7EX73"/>
<dbReference type="OrthoDB" id="2990505at2759"/>
<comment type="caution">
    <text evidence="3">The sequence shown here is derived from an EMBL/GenBank/DDBJ whole genome shotgun (WGS) entry which is preliminary data.</text>
</comment>
<sequence>MLNKVRRALEKGPVTGTFVMSSGSPRVDSRWWLETLALVHWLYPQERLRAPNVIGTLTAAELASTKKQKLLVFVSSTSEIDMTEGQDQGRASTTRTNALPAAAKHNCSYATPLPAGSTKGTIGATLNLGVAKEYQRSDRRDFHTRENNWKVLLAPILQQFRQLDSCTRDVSDYDKFVQVNSRLSAVRHSSKVGISPRTQTRANKTLKTLVDGT</sequence>
<feature type="compositionally biased region" description="Polar residues" evidence="1">
    <location>
        <begin position="196"/>
        <end position="206"/>
    </location>
</feature>
<keyword evidence="4" id="KW-1185">Reference proteome</keyword>
<protein>
    <recommendedName>
        <fullName evidence="2">Thioester reductase (TE) domain-containing protein</fullName>
    </recommendedName>
</protein>
<feature type="region of interest" description="Disordered" evidence="1">
    <location>
        <begin position="190"/>
        <end position="213"/>
    </location>
</feature>
<dbReference type="Proteomes" id="UP000823399">
    <property type="component" value="Unassembled WGS sequence"/>
</dbReference>
<reference evidence="3" key="1">
    <citation type="journal article" date="2020" name="New Phytol.">
        <title>Comparative genomics reveals dynamic genome evolution in host specialist ectomycorrhizal fungi.</title>
        <authorList>
            <person name="Lofgren L.A."/>
            <person name="Nguyen N.H."/>
            <person name="Vilgalys R."/>
            <person name="Ruytinx J."/>
            <person name="Liao H.L."/>
            <person name="Branco S."/>
            <person name="Kuo A."/>
            <person name="LaButti K."/>
            <person name="Lipzen A."/>
            <person name="Andreopoulos W."/>
            <person name="Pangilinan J."/>
            <person name="Riley R."/>
            <person name="Hundley H."/>
            <person name="Na H."/>
            <person name="Barry K."/>
            <person name="Grigoriev I.V."/>
            <person name="Stajich J.E."/>
            <person name="Kennedy P.G."/>
        </authorList>
    </citation>
    <scope>NUCLEOTIDE SEQUENCE</scope>
    <source>
        <strain evidence="3">FC423</strain>
    </source>
</reference>
<evidence type="ECO:0000313" key="3">
    <source>
        <dbReference type="EMBL" id="KAG2095307.1"/>
    </source>
</evidence>
<organism evidence="3 4">
    <name type="scientific">Suillus discolor</name>
    <dbReference type="NCBI Taxonomy" id="1912936"/>
    <lineage>
        <taxon>Eukaryota</taxon>
        <taxon>Fungi</taxon>
        <taxon>Dikarya</taxon>
        <taxon>Basidiomycota</taxon>
        <taxon>Agaricomycotina</taxon>
        <taxon>Agaricomycetes</taxon>
        <taxon>Agaricomycetidae</taxon>
        <taxon>Boletales</taxon>
        <taxon>Suillineae</taxon>
        <taxon>Suillaceae</taxon>
        <taxon>Suillus</taxon>
    </lineage>
</organism>
<feature type="domain" description="Thioester reductase (TE)" evidence="2">
    <location>
        <begin position="37"/>
        <end position="85"/>
    </location>
</feature>
<dbReference type="RefSeq" id="XP_041287822.1">
    <property type="nucleotide sequence ID" value="XM_041434182.1"/>
</dbReference>
<dbReference type="Pfam" id="PF07993">
    <property type="entry name" value="NAD_binding_4"/>
    <property type="match status" value="1"/>
</dbReference>
<accession>A0A9P7EX73</accession>
<proteinExistence type="predicted"/>
<evidence type="ECO:0000259" key="2">
    <source>
        <dbReference type="Pfam" id="PF07993"/>
    </source>
</evidence>
<dbReference type="EMBL" id="JABBWM010000075">
    <property type="protein sequence ID" value="KAG2095307.1"/>
    <property type="molecule type" value="Genomic_DNA"/>
</dbReference>
<name>A0A9P7EX73_9AGAM</name>